<dbReference type="Gene3D" id="3.30.60.90">
    <property type="match status" value="1"/>
</dbReference>
<reference evidence="18" key="1">
    <citation type="submission" date="2020-01" db="EMBL/GenBank/DDBJ databases">
        <authorList>
            <person name="Mishra B."/>
        </authorList>
    </citation>
    <scope>NUCLEOTIDE SEQUENCE [LARGE SCALE GENOMIC DNA]</scope>
</reference>
<dbReference type="GO" id="GO:0005634">
    <property type="term" value="C:nucleus"/>
    <property type="evidence" value="ECO:0007669"/>
    <property type="project" value="UniProtKB-SubCell"/>
</dbReference>
<keyword evidence="10" id="KW-0539">Nucleus</keyword>
<feature type="region of interest" description="Disordered" evidence="12">
    <location>
        <begin position="139"/>
        <end position="161"/>
    </location>
</feature>
<feature type="compositionally biased region" description="Polar residues" evidence="12">
    <location>
        <begin position="782"/>
        <end position="797"/>
    </location>
</feature>
<feature type="region of interest" description="Disordered" evidence="12">
    <location>
        <begin position="484"/>
        <end position="570"/>
    </location>
</feature>
<feature type="domain" description="SANT" evidence="16">
    <location>
        <begin position="429"/>
        <end position="480"/>
    </location>
</feature>
<dbReference type="Pfam" id="PF00569">
    <property type="entry name" value="ZZ"/>
    <property type="match status" value="1"/>
</dbReference>
<dbReference type="InterPro" id="IPR001005">
    <property type="entry name" value="SANT/Myb"/>
</dbReference>
<evidence type="ECO:0000259" key="16">
    <source>
        <dbReference type="PROSITE" id="PS51293"/>
    </source>
</evidence>
<feature type="compositionally biased region" description="Basic and acidic residues" evidence="12">
    <location>
        <begin position="758"/>
        <end position="781"/>
    </location>
</feature>
<dbReference type="InterPro" id="IPR036388">
    <property type="entry name" value="WH-like_DNA-bd_sf"/>
</dbReference>
<dbReference type="GO" id="GO:0008270">
    <property type="term" value="F:zinc ion binding"/>
    <property type="evidence" value="ECO:0007669"/>
    <property type="project" value="UniProtKB-KW"/>
</dbReference>
<evidence type="ECO:0000256" key="2">
    <source>
        <dbReference type="ARBA" id="ARBA00022473"/>
    </source>
</evidence>
<evidence type="ECO:0000256" key="1">
    <source>
        <dbReference type="ARBA" id="ARBA00004123"/>
    </source>
</evidence>
<dbReference type="CDD" id="cd00167">
    <property type="entry name" value="SANT"/>
    <property type="match status" value="1"/>
</dbReference>
<evidence type="ECO:0000259" key="13">
    <source>
        <dbReference type="PROSITE" id="PS50090"/>
    </source>
</evidence>
<dbReference type="InterPro" id="IPR032451">
    <property type="entry name" value="SMARCC_C"/>
</dbReference>
<dbReference type="Pfam" id="PF04433">
    <property type="entry name" value="SWIRM"/>
    <property type="match status" value="1"/>
</dbReference>
<keyword evidence="6" id="KW-0156">Chromatin regulator</keyword>
<sequence length="1039" mass="113556">MNCERRRERKPNDQTPTCFLRDTHDCLIKLLGLVDDQGHLDNASAVLTEVGLLHSLIEDTETETPKIGPSLEMEEKRRDAGTLAFAGSSGDSPASEPSTRRRGGASKRKANALGTSNFSSSSSKRMLTREKAMLASFSPVHNGPLTRARQAPSNMPSAAGVKSELSNVAVGADGEKPKEEEERNKAIREWEALEAKIEADFEAIRSRDSNVHVVPNHCGWFSWEKIHMLEERSLPSFFNGKLEGRTCEVYREIRNWIMRKFHSDPNTQIELKDLAELDVGDSEAKREVMEFLDYWGLINFHPFPSADASSTAGDHVDLGDKESLLNSLYRFQADEACPALVHKPSLTAQASSSGLLPDPVAADDLMKQEGPAVEYHCNSCSADCSRKRYHCPTQADFDLCTECFNSGKFSSDMSSSDFFLMEPAEAAGVGSEKWTDDETLLLLEALELFKENWNEIAEHVATKTRDQCMLHFFQMPIEEEILDLNDNKDPSTKDTTDLAVCKDEKPVLKDAPEETENKSRVDEVETVKEVPEPEDDNEGKVSQESSKPGGDKGEETNEVEAEPKTPKLETVVDERCQDEADENIALKALTEAFEDVGYPITPEDSVSFADLGNPVMGLAAFLGRLAGSDVATASARASIKSLNGNSGLSLATRHCFILDDPPDNKKDVIESKSVDAAGKDENAHKDEQPEEKKQEAEDVPLKSDDMEMPDIDPAKENQDSVTEEKQPDIEQDKGSSKPAATENSGKPADITSPSVDKCSAKELEEPLKDGNKLSSENKDASQETVSQSAVDASSQPEASKDVEMKDALQSEKDPQDIVKTVGEEVAKDDPITTDTSVAQHPIGLASVPENGTAECENPDKEGNKEKDLCQGTKDKHNLDKLKRAAISALSAAAVKAKLLAKQEEDQIRQLSGSLIEKQLHKLEAKLSIVNESESLTLRVKEQLERSRQRLYHERAQIIAARLGVPPSMNSKASLPTNRIAANFANVAQRPPMGMAFPRPPMPRPPMGTSSHSVPGSLVSATAITGSSNPPPASDNVSSV</sequence>
<dbReference type="SUPFAM" id="SSF46689">
    <property type="entry name" value="Homeodomain-like"/>
    <property type="match status" value="2"/>
</dbReference>
<dbReference type="GO" id="GO:0003677">
    <property type="term" value="F:DNA binding"/>
    <property type="evidence" value="ECO:0007669"/>
    <property type="project" value="UniProtKB-KW"/>
</dbReference>
<feature type="domain" description="ZZ-type" evidence="14">
    <location>
        <begin position="372"/>
        <end position="426"/>
    </location>
</feature>
<dbReference type="InterPro" id="IPR017884">
    <property type="entry name" value="SANT_dom"/>
</dbReference>
<keyword evidence="9" id="KW-0804">Transcription</keyword>
<gene>
    <name evidence="18" type="ORF">MERR_LOCUS7134</name>
</gene>
<dbReference type="PROSITE" id="PS50090">
    <property type="entry name" value="MYB_LIKE"/>
    <property type="match status" value="1"/>
</dbReference>
<keyword evidence="3" id="KW-0479">Metal-binding</keyword>
<keyword evidence="4 11" id="KW-0863">Zinc-finger</keyword>
<evidence type="ECO:0000256" key="7">
    <source>
        <dbReference type="ARBA" id="ARBA00023015"/>
    </source>
</evidence>
<evidence type="ECO:0000256" key="4">
    <source>
        <dbReference type="ARBA" id="ARBA00022771"/>
    </source>
</evidence>
<accession>A0A6D2HUI2</accession>
<dbReference type="SUPFAM" id="SSF57850">
    <property type="entry name" value="RING/U-box"/>
    <property type="match status" value="1"/>
</dbReference>
<dbReference type="InterPro" id="IPR000433">
    <property type="entry name" value="Znf_ZZ"/>
</dbReference>
<feature type="compositionally biased region" description="Basic and acidic residues" evidence="12">
    <location>
        <begin position="662"/>
        <end position="705"/>
    </location>
</feature>
<dbReference type="PROSITE" id="PS51294">
    <property type="entry name" value="HTH_MYB"/>
    <property type="match status" value="1"/>
</dbReference>
<dbReference type="Pfam" id="PF16495">
    <property type="entry name" value="SWIRM-assoc_1"/>
    <property type="match status" value="1"/>
</dbReference>
<organism evidence="18 19">
    <name type="scientific">Microthlaspi erraticum</name>
    <dbReference type="NCBI Taxonomy" id="1685480"/>
    <lineage>
        <taxon>Eukaryota</taxon>
        <taxon>Viridiplantae</taxon>
        <taxon>Streptophyta</taxon>
        <taxon>Embryophyta</taxon>
        <taxon>Tracheophyta</taxon>
        <taxon>Spermatophyta</taxon>
        <taxon>Magnoliopsida</taxon>
        <taxon>eudicotyledons</taxon>
        <taxon>Gunneridae</taxon>
        <taxon>Pentapetalae</taxon>
        <taxon>rosids</taxon>
        <taxon>malvids</taxon>
        <taxon>Brassicales</taxon>
        <taxon>Brassicaceae</taxon>
        <taxon>Coluteocarpeae</taxon>
        <taxon>Microthlaspi</taxon>
    </lineage>
</organism>
<evidence type="ECO:0000313" key="19">
    <source>
        <dbReference type="Proteomes" id="UP000467841"/>
    </source>
</evidence>
<dbReference type="InterPro" id="IPR017930">
    <property type="entry name" value="Myb_dom"/>
</dbReference>
<evidence type="ECO:0000256" key="9">
    <source>
        <dbReference type="ARBA" id="ARBA00023163"/>
    </source>
</evidence>
<evidence type="ECO:0000256" key="11">
    <source>
        <dbReference type="PROSITE-ProRule" id="PRU00228"/>
    </source>
</evidence>
<comment type="caution">
    <text evidence="18">The sequence shown here is derived from an EMBL/GenBank/DDBJ whole genome shotgun (WGS) entry which is preliminary data.</text>
</comment>
<proteinExistence type="predicted"/>
<evidence type="ECO:0000256" key="6">
    <source>
        <dbReference type="ARBA" id="ARBA00022853"/>
    </source>
</evidence>
<dbReference type="SMART" id="SM00291">
    <property type="entry name" value="ZnF_ZZ"/>
    <property type="match status" value="1"/>
</dbReference>
<dbReference type="Proteomes" id="UP000467841">
    <property type="component" value="Unassembled WGS sequence"/>
</dbReference>
<evidence type="ECO:0008006" key="20">
    <source>
        <dbReference type="Google" id="ProtNLM"/>
    </source>
</evidence>
<dbReference type="InterPro" id="IPR043145">
    <property type="entry name" value="Znf_ZZ_sf"/>
</dbReference>
<feature type="domain" description="HTH myb-type" evidence="17">
    <location>
        <begin position="433"/>
        <end position="480"/>
    </location>
</feature>
<feature type="compositionally biased region" description="Basic and acidic residues" evidence="12">
    <location>
        <begin position="798"/>
        <end position="830"/>
    </location>
</feature>
<dbReference type="PANTHER" id="PTHR12802:SF41">
    <property type="entry name" value="BRAHMA ASSOCIATED PROTEIN 155 KDA"/>
    <property type="match status" value="1"/>
</dbReference>
<feature type="compositionally biased region" description="Polar residues" evidence="12">
    <location>
        <begin position="113"/>
        <end position="125"/>
    </location>
</feature>
<evidence type="ECO:0000256" key="8">
    <source>
        <dbReference type="ARBA" id="ARBA00023125"/>
    </source>
</evidence>
<dbReference type="InterPro" id="IPR009057">
    <property type="entry name" value="Homeodomain-like_sf"/>
</dbReference>
<dbReference type="PROSITE" id="PS51293">
    <property type="entry name" value="SANT"/>
    <property type="match status" value="1"/>
</dbReference>
<feature type="compositionally biased region" description="Basic residues" evidence="12">
    <location>
        <begin position="100"/>
        <end position="110"/>
    </location>
</feature>
<feature type="compositionally biased region" description="Basic and acidic residues" evidence="12">
    <location>
        <begin position="857"/>
        <end position="875"/>
    </location>
</feature>
<dbReference type="OrthoDB" id="118550at2759"/>
<keyword evidence="5" id="KW-0862">Zinc</keyword>
<protein>
    <recommendedName>
        <fullName evidence="20">ZZ-type domain-containing protein</fullName>
    </recommendedName>
</protein>
<keyword evidence="19" id="KW-1185">Reference proteome</keyword>
<evidence type="ECO:0000259" key="15">
    <source>
        <dbReference type="PROSITE" id="PS50934"/>
    </source>
</evidence>
<dbReference type="GO" id="GO:0006325">
    <property type="term" value="P:chromatin organization"/>
    <property type="evidence" value="ECO:0007669"/>
    <property type="project" value="UniProtKB-KW"/>
</dbReference>
<dbReference type="InterPro" id="IPR007526">
    <property type="entry name" value="SWIRM"/>
</dbReference>
<evidence type="ECO:0000256" key="10">
    <source>
        <dbReference type="ARBA" id="ARBA00023242"/>
    </source>
</evidence>
<feature type="region of interest" description="Disordered" evidence="12">
    <location>
        <begin position="83"/>
        <end position="125"/>
    </location>
</feature>
<evidence type="ECO:0000256" key="5">
    <source>
        <dbReference type="ARBA" id="ARBA00022833"/>
    </source>
</evidence>
<feature type="compositionally biased region" description="Polar residues" evidence="12">
    <location>
        <begin position="1007"/>
        <end position="1027"/>
    </location>
</feature>
<feature type="region of interest" description="Disordered" evidence="12">
    <location>
        <begin position="659"/>
        <end position="875"/>
    </location>
</feature>
<dbReference type="PROSITE" id="PS01357">
    <property type="entry name" value="ZF_ZZ_1"/>
    <property type="match status" value="1"/>
</dbReference>
<evidence type="ECO:0000313" key="18">
    <source>
        <dbReference type="EMBL" id="CAA7019899.1"/>
    </source>
</evidence>
<feature type="domain" description="SWIRM" evidence="15">
    <location>
        <begin position="212"/>
        <end position="309"/>
    </location>
</feature>
<comment type="subcellular location">
    <subcellularLocation>
        <location evidence="1">Nucleus</location>
    </subcellularLocation>
</comment>
<feature type="region of interest" description="Disordered" evidence="12">
    <location>
        <begin position="990"/>
        <end position="1039"/>
    </location>
</feature>
<dbReference type="Gene3D" id="1.10.10.10">
    <property type="entry name" value="Winged helix-like DNA-binding domain superfamily/Winged helix DNA-binding domain"/>
    <property type="match status" value="1"/>
</dbReference>
<feature type="compositionally biased region" description="Basic and acidic residues" evidence="12">
    <location>
        <begin position="712"/>
        <end position="735"/>
    </location>
</feature>
<dbReference type="FunFam" id="1.10.10.60:FF:000014">
    <property type="entry name" value="SWI/SNF complex subunit SMARCC2 isoform C"/>
    <property type="match status" value="1"/>
</dbReference>
<dbReference type="PROSITE" id="PS50135">
    <property type="entry name" value="ZF_ZZ_2"/>
    <property type="match status" value="1"/>
</dbReference>
<evidence type="ECO:0000256" key="3">
    <source>
        <dbReference type="ARBA" id="ARBA00022723"/>
    </source>
</evidence>
<feature type="compositionally biased region" description="Basic and acidic residues" evidence="12">
    <location>
        <begin position="549"/>
        <end position="570"/>
    </location>
</feature>
<keyword evidence="7" id="KW-0805">Transcription regulation</keyword>
<feature type="compositionally biased region" description="Basic and acidic residues" evidence="12">
    <location>
        <begin position="485"/>
        <end position="531"/>
    </location>
</feature>
<dbReference type="AlphaFoldDB" id="A0A6D2HUI2"/>
<keyword evidence="2" id="KW-0217">Developmental protein</keyword>
<name>A0A6D2HUI2_9BRAS</name>
<dbReference type="EMBL" id="CACVBM020000499">
    <property type="protein sequence ID" value="CAA7019899.1"/>
    <property type="molecule type" value="Genomic_DNA"/>
</dbReference>
<dbReference type="SMART" id="SM00717">
    <property type="entry name" value="SANT"/>
    <property type="match status" value="1"/>
</dbReference>
<dbReference type="Gene3D" id="1.10.10.60">
    <property type="entry name" value="Homeodomain-like"/>
    <property type="match status" value="1"/>
</dbReference>
<keyword evidence="8" id="KW-0238">DNA-binding</keyword>
<evidence type="ECO:0000259" key="14">
    <source>
        <dbReference type="PROSITE" id="PS50135"/>
    </source>
</evidence>
<evidence type="ECO:0000256" key="12">
    <source>
        <dbReference type="SAM" id="MobiDB-lite"/>
    </source>
</evidence>
<dbReference type="Pfam" id="PF00249">
    <property type="entry name" value="Myb_DNA-binding"/>
    <property type="match status" value="1"/>
</dbReference>
<dbReference type="PROSITE" id="PS50934">
    <property type="entry name" value="SWIRM"/>
    <property type="match status" value="1"/>
</dbReference>
<dbReference type="PANTHER" id="PTHR12802">
    <property type="entry name" value="SWI/SNF COMPLEX-RELATED"/>
    <property type="match status" value="1"/>
</dbReference>
<evidence type="ECO:0000259" key="17">
    <source>
        <dbReference type="PROSITE" id="PS51294"/>
    </source>
</evidence>
<feature type="domain" description="Myb-like" evidence="13">
    <location>
        <begin position="433"/>
        <end position="476"/>
    </location>
</feature>